<protein>
    <submittedName>
        <fullName evidence="2">Uncharacterized protein</fullName>
    </submittedName>
</protein>
<dbReference type="EMBL" id="MU857629">
    <property type="protein sequence ID" value="KAK4249024.1"/>
    <property type="molecule type" value="Genomic_DNA"/>
</dbReference>
<evidence type="ECO:0000313" key="2">
    <source>
        <dbReference type="EMBL" id="KAK4249024.1"/>
    </source>
</evidence>
<dbReference type="AlphaFoldDB" id="A0AAN7CVE3"/>
<organism evidence="2 3">
    <name type="scientific">Corynascus novoguineensis</name>
    <dbReference type="NCBI Taxonomy" id="1126955"/>
    <lineage>
        <taxon>Eukaryota</taxon>
        <taxon>Fungi</taxon>
        <taxon>Dikarya</taxon>
        <taxon>Ascomycota</taxon>
        <taxon>Pezizomycotina</taxon>
        <taxon>Sordariomycetes</taxon>
        <taxon>Sordariomycetidae</taxon>
        <taxon>Sordariales</taxon>
        <taxon>Chaetomiaceae</taxon>
        <taxon>Corynascus</taxon>
    </lineage>
</organism>
<keyword evidence="3" id="KW-1185">Reference proteome</keyword>
<evidence type="ECO:0000313" key="3">
    <source>
        <dbReference type="Proteomes" id="UP001303647"/>
    </source>
</evidence>
<dbReference type="Proteomes" id="UP001303647">
    <property type="component" value="Unassembled WGS sequence"/>
</dbReference>
<feature type="region of interest" description="Disordered" evidence="1">
    <location>
        <begin position="230"/>
        <end position="274"/>
    </location>
</feature>
<gene>
    <name evidence="2" type="ORF">C7999DRAFT_13063</name>
</gene>
<accession>A0AAN7CVE3</accession>
<comment type="caution">
    <text evidence="2">The sequence shown here is derived from an EMBL/GenBank/DDBJ whole genome shotgun (WGS) entry which is preliminary data.</text>
</comment>
<sequence length="274" mass="30268">MASFDPIEFFGIGHGQDIVVIRHLRSRSPDTFSLSSVSSPSNTAALERSSFQMIPKICISNEPRLSYRTFVDITPEDSLFGTTTDIDDGSLPATPNVSDNSSWASDTNLPLSVRRYIENHERHEALLLLLANDAPLCAEARAVNARNQPAQYPYPSEEADILDTPEHGRWDGGDLESPTPNPLRRYLRELQPHEQLALGHERQGQQTNPTLLEFFKQNSRNVSSSISLAADSAATGTKQHFEEDAPPSDEPDRATGAGEDGNDQVIVPDFKSLW</sequence>
<proteinExistence type="predicted"/>
<name>A0AAN7CVE3_9PEZI</name>
<evidence type="ECO:0000256" key="1">
    <source>
        <dbReference type="SAM" id="MobiDB-lite"/>
    </source>
</evidence>
<reference evidence="2" key="1">
    <citation type="journal article" date="2023" name="Mol. Phylogenet. Evol.">
        <title>Genome-scale phylogeny and comparative genomics of the fungal order Sordariales.</title>
        <authorList>
            <person name="Hensen N."/>
            <person name="Bonometti L."/>
            <person name="Westerberg I."/>
            <person name="Brannstrom I.O."/>
            <person name="Guillou S."/>
            <person name="Cros-Aarteil S."/>
            <person name="Calhoun S."/>
            <person name="Haridas S."/>
            <person name="Kuo A."/>
            <person name="Mondo S."/>
            <person name="Pangilinan J."/>
            <person name="Riley R."/>
            <person name="LaButti K."/>
            <person name="Andreopoulos B."/>
            <person name="Lipzen A."/>
            <person name="Chen C."/>
            <person name="Yan M."/>
            <person name="Daum C."/>
            <person name="Ng V."/>
            <person name="Clum A."/>
            <person name="Steindorff A."/>
            <person name="Ohm R.A."/>
            <person name="Martin F."/>
            <person name="Silar P."/>
            <person name="Natvig D.O."/>
            <person name="Lalanne C."/>
            <person name="Gautier V."/>
            <person name="Ament-Velasquez S.L."/>
            <person name="Kruys A."/>
            <person name="Hutchinson M.I."/>
            <person name="Powell A.J."/>
            <person name="Barry K."/>
            <person name="Miller A.N."/>
            <person name="Grigoriev I.V."/>
            <person name="Debuchy R."/>
            <person name="Gladieux P."/>
            <person name="Hiltunen Thoren M."/>
            <person name="Johannesson H."/>
        </authorList>
    </citation>
    <scope>NUCLEOTIDE SEQUENCE</scope>
    <source>
        <strain evidence="2">CBS 359.72</strain>
    </source>
</reference>
<reference evidence="2" key="2">
    <citation type="submission" date="2023-05" db="EMBL/GenBank/DDBJ databases">
        <authorList>
            <consortium name="Lawrence Berkeley National Laboratory"/>
            <person name="Steindorff A."/>
            <person name="Hensen N."/>
            <person name="Bonometti L."/>
            <person name="Westerberg I."/>
            <person name="Brannstrom I.O."/>
            <person name="Guillou S."/>
            <person name="Cros-Aarteil S."/>
            <person name="Calhoun S."/>
            <person name="Haridas S."/>
            <person name="Kuo A."/>
            <person name="Mondo S."/>
            <person name="Pangilinan J."/>
            <person name="Riley R."/>
            <person name="Labutti K."/>
            <person name="Andreopoulos B."/>
            <person name="Lipzen A."/>
            <person name="Chen C."/>
            <person name="Yanf M."/>
            <person name="Daum C."/>
            <person name="Ng V."/>
            <person name="Clum A."/>
            <person name="Ohm R."/>
            <person name="Martin F."/>
            <person name="Silar P."/>
            <person name="Natvig D."/>
            <person name="Lalanne C."/>
            <person name="Gautier V."/>
            <person name="Ament-Velasquez S.L."/>
            <person name="Kruys A."/>
            <person name="Hutchinson M.I."/>
            <person name="Powell A.J."/>
            <person name="Barry K."/>
            <person name="Miller A.N."/>
            <person name="Grigoriev I.V."/>
            <person name="Debuchy R."/>
            <person name="Gladieux P."/>
            <person name="Thoren M.H."/>
            <person name="Johannesson H."/>
        </authorList>
    </citation>
    <scope>NUCLEOTIDE SEQUENCE</scope>
    <source>
        <strain evidence="2">CBS 359.72</strain>
    </source>
</reference>